<dbReference type="AlphaFoldDB" id="A0A1I0Q8R4"/>
<organism evidence="2 3">
    <name type="scientific">Chryseobacterium wanjuense</name>
    <dbReference type="NCBI Taxonomy" id="356305"/>
    <lineage>
        <taxon>Bacteria</taxon>
        <taxon>Pseudomonadati</taxon>
        <taxon>Bacteroidota</taxon>
        <taxon>Flavobacteriia</taxon>
        <taxon>Flavobacteriales</taxon>
        <taxon>Weeksellaceae</taxon>
        <taxon>Chryseobacterium group</taxon>
        <taxon>Chryseobacterium</taxon>
    </lineage>
</organism>
<protein>
    <recommendedName>
        <fullName evidence="4">DUF3941 domain-containing protein</fullName>
    </recommendedName>
</protein>
<dbReference type="EMBL" id="FOIU01000001">
    <property type="protein sequence ID" value="SEW23250.1"/>
    <property type="molecule type" value="Genomic_DNA"/>
</dbReference>
<gene>
    <name evidence="2" type="ORF">SAMN05421841_1737</name>
</gene>
<sequence>MRTKENKQKTESQDISKAQKQKNTELRKKTDSHHQSVGKTPKDDAKHH</sequence>
<dbReference type="STRING" id="356305.SAMN05421841_1737"/>
<evidence type="ECO:0008006" key="4">
    <source>
        <dbReference type="Google" id="ProtNLM"/>
    </source>
</evidence>
<reference evidence="3" key="1">
    <citation type="submission" date="2016-10" db="EMBL/GenBank/DDBJ databases">
        <authorList>
            <person name="Varghese N."/>
            <person name="Submissions S."/>
        </authorList>
    </citation>
    <scope>NUCLEOTIDE SEQUENCE [LARGE SCALE GENOMIC DNA]</scope>
    <source>
        <strain evidence="3">DSM 17724</strain>
    </source>
</reference>
<evidence type="ECO:0000313" key="2">
    <source>
        <dbReference type="EMBL" id="SEW23250.1"/>
    </source>
</evidence>
<accession>A0A1I0Q8R4</accession>
<keyword evidence="3" id="KW-1185">Reference proteome</keyword>
<proteinExistence type="predicted"/>
<evidence type="ECO:0000256" key="1">
    <source>
        <dbReference type="SAM" id="MobiDB-lite"/>
    </source>
</evidence>
<evidence type="ECO:0000313" key="3">
    <source>
        <dbReference type="Proteomes" id="UP000199469"/>
    </source>
</evidence>
<feature type="region of interest" description="Disordered" evidence="1">
    <location>
        <begin position="1"/>
        <end position="48"/>
    </location>
</feature>
<feature type="compositionally biased region" description="Basic and acidic residues" evidence="1">
    <location>
        <begin position="22"/>
        <end position="48"/>
    </location>
</feature>
<dbReference type="Proteomes" id="UP000199469">
    <property type="component" value="Unassembled WGS sequence"/>
</dbReference>
<dbReference type="RefSeq" id="WP_170835672.1">
    <property type="nucleotide sequence ID" value="NZ_FOIU01000001.1"/>
</dbReference>
<name>A0A1I0Q8R4_9FLAO</name>
<feature type="compositionally biased region" description="Basic and acidic residues" evidence="1">
    <location>
        <begin position="1"/>
        <end position="14"/>
    </location>
</feature>